<evidence type="ECO:0000313" key="1">
    <source>
        <dbReference type="EMBL" id="AWV87977.1"/>
    </source>
</evidence>
<dbReference type="EMBL" id="CP030032">
    <property type="protein sequence ID" value="AWV87977.1"/>
    <property type="molecule type" value="Genomic_DNA"/>
</dbReference>
<dbReference type="RefSeq" id="WP_111331308.1">
    <property type="nucleotide sequence ID" value="NZ_CP030032.1"/>
</dbReference>
<dbReference type="Proteomes" id="UP000249799">
    <property type="component" value="Chromosome"/>
</dbReference>
<evidence type="ECO:0000313" key="2">
    <source>
        <dbReference type="Proteomes" id="UP000249799"/>
    </source>
</evidence>
<organism evidence="1 2">
    <name type="scientific">Bradymonas sediminis</name>
    <dbReference type="NCBI Taxonomy" id="1548548"/>
    <lineage>
        <taxon>Bacteria</taxon>
        <taxon>Deltaproteobacteria</taxon>
        <taxon>Bradymonadales</taxon>
        <taxon>Bradymonadaceae</taxon>
        <taxon>Bradymonas</taxon>
    </lineage>
</organism>
<proteinExistence type="predicted"/>
<reference evidence="1 2" key="1">
    <citation type="submission" date="2018-06" db="EMBL/GenBank/DDBJ databases">
        <title>Lujinxingia sediminis gen. nov. sp. nov., a new facultative anaerobic member of the class Deltaproteobacteria, and proposal of Lujinxingaceae fam. nov.</title>
        <authorList>
            <person name="Guo L.-Y."/>
            <person name="Li C.-M."/>
            <person name="Wang S."/>
            <person name="Du Z.-J."/>
        </authorList>
    </citation>
    <scope>NUCLEOTIDE SEQUENCE [LARGE SCALE GENOMIC DNA]</scope>
    <source>
        <strain evidence="1 2">FA350</strain>
    </source>
</reference>
<keyword evidence="2" id="KW-1185">Reference proteome</keyword>
<sequence length="392" mass="44032">MNAPCNEKLASTRLFPEDCPTTSLVLERIVEGSALCAGDIAHERLLTDADAAGFLPVLYRYLLSTGRDVPGRFRQSWLVHIARLALYRAELRRVLPIIEAFSPVVLLKGEGLSLLLFGDARLRNTTDMDLLIDPRQLGPIVEALGEIGYHTLGDGKTKPWAYNQLLLVHEDCGTLIELHWRIAFPHLKSPPIGDLLEDTIAVELDGGALPARSLRPELLLLQLCFHFHQHHGFYKGLLDIAGWIDRFESTADLDEVRALTRRYEIDGVLQWGLHALERFTGVRSRLYDPHANLFAKSWAAWSALEMERRYIFMASPNAIDRWWRDPRVTTQIAGVLADALSMTVADGALNRLRAVLSPVLLGPHRVGRVNFAILEGIGAFGREELYERRILG</sequence>
<dbReference type="OrthoDB" id="5490515at2"/>
<dbReference type="Pfam" id="PF14907">
    <property type="entry name" value="NTP_transf_5"/>
    <property type="match status" value="1"/>
</dbReference>
<dbReference type="KEGG" id="bsed:DN745_00980"/>
<name>A0A2Z4FGB5_9DELT</name>
<dbReference type="InterPro" id="IPR039498">
    <property type="entry name" value="NTP_transf_5"/>
</dbReference>
<gene>
    <name evidence="1" type="ORF">DN745_00980</name>
</gene>
<protein>
    <submittedName>
        <fullName evidence="1">Uncharacterized protein</fullName>
    </submittedName>
</protein>
<dbReference type="AlphaFoldDB" id="A0A2Z4FGB5"/>
<accession>A0A2Z4FGB5</accession>